<accession>A0A1G9F093</accession>
<keyword evidence="3" id="KW-0238">DNA-binding</keyword>
<dbReference type="RefSeq" id="WP_092159486.1">
    <property type="nucleotide sequence ID" value="NZ_FNGA01000002.1"/>
</dbReference>
<evidence type="ECO:0000313" key="7">
    <source>
        <dbReference type="Proteomes" id="UP000199053"/>
    </source>
</evidence>
<dbReference type="InterPro" id="IPR001789">
    <property type="entry name" value="Sig_transdc_resp-reg_receiver"/>
</dbReference>
<keyword evidence="1 4" id="KW-0597">Phosphoprotein</keyword>
<reference evidence="7" key="1">
    <citation type="submission" date="2016-10" db="EMBL/GenBank/DDBJ databases">
        <authorList>
            <person name="Varghese N."/>
            <person name="Submissions S."/>
        </authorList>
    </citation>
    <scope>NUCLEOTIDE SEQUENCE [LARGE SCALE GENOMIC DNA]</scope>
    <source>
        <strain evidence="7">DSM 16995</strain>
    </source>
</reference>
<protein>
    <submittedName>
        <fullName evidence="6">Response regulator receiver domain-containing protein</fullName>
    </submittedName>
</protein>
<dbReference type="InterPro" id="IPR011006">
    <property type="entry name" value="CheY-like_superfamily"/>
</dbReference>
<dbReference type="EMBL" id="FNGA01000002">
    <property type="protein sequence ID" value="SDK81738.1"/>
    <property type="molecule type" value="Genomic_DNA"/>
</dbReference>
<gene>
    <name evidence="6" type="ORF">SAMN05660337_1332</name>
</gene>
<dbReference type="GO" id="GO:0005829">
    <property type="term" value="C:cytosol"/>
    <property type="evidence" value="ECO:0007669"/>
    <property type="project" value="TreeGrafter"/>
</dbReference>
<feature type="domain" description="Response regulatory" evidence="5">
    <location>
        <begin position="5"/>
        <end position="119"/>
    </location>
</feature>
<dbReference type="Proteomes" id="UP000199053">
    <property type="component" value="Unassembled WGS sequence"/>
</dbReference>
<organism evidence="6 7">
    <name type="scientific">Maridesulfovibrio ferrireducens</name>
    <dbReference type="NCBI Taxonomy" id="246191"/>
    <lineage>
        <taxon>Bacteria</taxon>
        <taxon>Pseudomonadati</taxon>
        <taxon>Thermodesulfobacteriota</taxon>
        <taxon>Desulfovibrionia</taxon>
        <taxon>Desulfovibrionales</taxon>
        <taxon>Desulfovibrionaceae</taxon>
        <taxon>Maridesulfovibrio</taxon>
    </lineage>
</organism>
<evidence type="ECO:0000256" key="3">
    <source>
        <dbReference type="ARBA" id="ARBA00023125"/>
    </source>
</evidence>
<evidence type="ECO:0000256" key="4">
    <source>
        <dbReference type="PROSITE-ProRule" id="PRU00169"/>
    </source>
</evidence>
<sequence length="136" mass="15452">MCSINVLLVDDEGDFLRTLGKRLSKRGNTVELAASGEEALNKLETFEADVVLLDVKMPGMDGLTLLSLIKQRWPLIEAIMLTGHASVEVAIRGMELGAFDYMMKPVKFERLYYKLEDAFRRKMHQEERIMAMVKNG</sequence>
<dbReference type="GO" id="GO:0000976">
    <property type="term" value="F:transcription cis-regulatory region binding"/>
    <property type="evidence" value="ECO:0007669"/>
    <property type="project" value="TreeGrafter"/>
</dbReference>
<dbReference type="InterPro" id="IPR039420">
    <property type="entry name" value="WalR-like"/>
</dbReference>
<evidence type="ECO:0000313" key="6">
    <source>
        <dbReference type="EMBL" id="SDK81738.1"/>
    </source>
</evidence>
<keyword evidence="2" id="KW-0902">Two-component regulatory system</keyword>
<dbReference type="Gene3D" id="3.40.50.2300">
    <property type="match status" value="1"/>
</dbReference>
<dbReference type="AlphaFoldDB" id="A0A1G9F093"/>
<dbReference type="GO" id="GO:0006355">
    <property type="term" value="P:regulation of DNA-templated transcription"/>
    <property type="evidence" value="ECO:0007669"/>
    <property type="project" value="TreeGrafter"/>
</dbReference>
<dbReference type="GO" id="GO:0000156">
    <property type="term" value="F:phosphorelay response regulator activity"/>
    <property type="evidence" value="ECO:0007669"/>
    <property type="project" value="TreeGrafter"/>
</dbReference>
<dbReference type="GO" id="GO:0032993">
    <property type="term" value="C:protein-DNA complex"/>
    <property type="evidence" value="ECO:0007669"/>
    <property type="project" value="TreeGrafter"/>
</dbReference>
<evidence type="ECO:0000256" key="2">
    <source>
        <dbReference type="ARBA" id="ARBA00023012"/>
    </source>
</evidence>
<evidence type="ECO:0000256" key="1">
    <source>
        <dbReference type="ARBA" id="ARBA00022553"/>
    </source>
</evidence>
<dbReference type="PROSITE" id="PS50110">
    <property type="entry name" value="RESPONSE_REGULATORY"/>
    <property type="match status" value="1"/>
</dbReference>
<proteinExistence type="predicted"/>
<dbReference type="OrthoDB" id="9800029at2"/>
<evidence type="ECO:0000259" key="5">
    <source>
        <dbReference type="PROSITE" id="PS50110"/>
    </source>
</evidence>
<name>A0A1G9F093_9BACT</name>
<dbReference type="SMART" id="SM00448">
    <property type="entry name" value="REC"/>
    <property type="match status" value="1"/>
</dbReference>
<dbReference type="PANTHER" id="PTHR48111:SF40">
    <property type="entry name" value="PHOSPHATE REGULON TRANSCRIPTIONAL REGULATORY PROTEIN PHOB"/>
    <property type="match status" value="1"/>
</dbReference>
<dbReference type="SUPFAM" id="SSF52172">
    <property type="entry name" value="CheY-like"/>
    <property type="match status" value="1"/>
</dbReference>
<keyword evidence="7" id="KW-1185">Reference proteome</keyword>
<dbReference type="PANTHER" id="PTHR48111">
    <property type="entry name" value="REGULATOR OF RPOS"/>
    <property type="match status" value="1"/>
</dbReference>
<dbReference type="STRING" id="246191.SAMN05660337_1332"/>
<dbReference type="Pfam" id="PF00072">
    <property type="entry name" value="Response_reg"/>
    <property type="match status" value="1"/>
</dbReference>
<feature type="modified residue" description="4-aspartylphosphate" evidence="4">
    <location>
        <position position="54"/>
    </location>
</feature>